<proteinExistence type="predicted"/>
<keyword evidence="2" id="KW-1185">Reference proteome</keyword>
<dbReference type="Proteomes" id="UP001231649">
    <property type="component" value="Chromosome 11"/>
</dbReference>
<evidence type="ECO:0000313" key="2">
    <source>
        <dbReference type="Proteomes" id="UP001231649"/>
    </source>
</evidence>
<accession>A0ACC2R5N1</accession>
<name>A0ACC2R5N1_9NEOP</name>
<reference evidence="1" key="1">
    <citation type="submission" date="2023-03" db="EMBL/GenBank/DDBJ databases">
        <title>Chromosome-level genomes of two armyworms, Mythimna separata and Mythimna loreyi, provide insights into the biosynthesis and reception of sex pheromones.</title>
        <authorList>
            <person name="Zhao H."/>
        </authorList>
    </citation>
    <scope>NUCLEOTIDE SEQUENCE</scope>
    <source>
        <strain evidence="1">BeijingLab</strain>
    </source>
</reference>
<organism evidence="1 2">
    <name type="scientific">Mythimna loreyi</name>
    <dbReference type="NCBI Taxonomy" id="667449"/>
    <lineage>
        <taxon>Eukaryota</taxon>
        <taxon>Metazoa</taxon>
        <taxon>Ecdysozoa</taxon>
        <taxon>Arthropoda</taxon>
        <taxon>Hexapoda</taxon>
        <taxon>Insecta</taxon>
        <taxon>Pterygota</taxon>
        <taxon>Neoptera</taxon>
        <taxon>Endopterygota</taxon>
        <taxon>Lepidoptera</taxon>
        <taxon>Glossata</taxon>
        <taxon>Ditrysia</taxon>
        <taxon>Noctuoidea</taxon>
        <taxon>Noctuidae</taxon>
        <taxon>Noctuinae</taxon>
        <taxon>Hadenini</taxon>
        <taxon>Mythimna</taxon>
    </lineage>
</organism>
<gene>
    <name evidence="1" type="ORF">PYW08_001799</name>
</gene>
<evidence type="ECO:0000313" key="1">
    <source>
        <dbReference type="EMBL" id="KAJ8733501.1"/>
    </source>
</evidence>
<dbReference type="EMBL" id="CM056787">
    <property type="protein sequence ID" value="KAJ8733501.1"/>
    <property type="molecule type" value="Genomic_DNA"/>
</dbReference>
<comment type="caution">
    <text evidence="1">The sequence shown here is derived from an EMBL/GenBank/DDBJ whole genome shotgun (WGS) entry which is preliminary data.</text>
</comment>
<sequence>MNSLLVNLCLVALHMSSNSAGASPLDYDGESLFDSSELSKYKMPESCRTQNFCFDEGEYPKNKIERILEHLPVLPYVETDDRIGSHFSDIESECPNDDSLIDKPIYYIRDENDQVRVVVQSKNFSQIYSVRQCKRPGPINYETRHFGANSTLLEKYKLECVNSYINAEFLVLGLGETVEIARPKGGLPMCCKCRYPPPN</sequence>
<protein>
    <submittedName>
        <fullName evidence="1">Uncharacterized protein</fullName>
    </submittedName>
</protein>